<accession>A0A022PF33</accession>
<dbReference type="Gene3D" id="3.40.640.10">
    <property type="entry name" value="Type I PLP-dependent aspartate aminotransferase-like (Major domain)"/>
    <property type="match status" value="1"/>
</dbReference>
<organism evidence="6 7">
    <name type="scientific">Photorhabdus aegyptia</name>
    <dbReference type="NCBI Taxonomy" id="2805098"/>
    <lineage>
        <taxon>Bacteria</taxon>
        <taxon>Pseudomonadati</taxon>
        <taxon>Pseudomonadota</taxon>
        <taxon>Gammaproteobacteria</taxon>
        <taxon>Enterobacterales</taxon>
        <taxon>Morganellaceae</taxon>
        <taxon>Photorhabdus</taxon>
    </lineage>
</organism>
<dbReference type="GO" id="GO:0005829">
    <property type="term" value="C:cytosol"/>
    <property type="evidence" value="ECO:0007669"/>
    <property type="project" value="TreeGrafter"/>
</dbReference>
<dbReference type="PANTHER" id="PTHR42790">
    <property type="entry name" value="AMINOTRANSFERASE"/>
    <property type="match status" value="1"/>
</dbReference>
<evidence type="ECO:0000256" key="4">
    <source>
        <dbReference type="ARBA" id="ARBA00022898"/>
    </source>
</evidence>
<dbReference type="NCBIfam" id="NF006964">
    <property type="entry name" value="PRK09440.1-2"/>
    <property type="match status" value="1"/>
</dbReference>
<dbReference type="NCBIfam" id="NF006963">
    <property type="entry name" value="PRK09440.1-1"/>
    <property type="match status" value="1"/>
</dbReference>
<evidence type="ECO:0000259" key="5">
    <source>
        <dbReference type="Pfam" id="PF00155"/>
    </source>
</evidence>
<name>A0A022PF33_9GAMM</name>
<keyword evidence="4" id="KW-0663">Pyridoxal phosphate</keyword>
<evidence type="ECO:0000313" key="7">
    <source>
        <dbReference type="Proteomes" id="UP000023464"/>
    </source>
</evidence>
<dbReference type="GO" id="GO:1901605">
    <property type="term" value="P:alpha-amino acid metabolic process"/>
    <property type="evidence" value="ECO:0007669"/>
    <property type="project" value="TreeGrafter"/>
</dbReference>
<dbReference type="NCBIfam" id="NF006966">
    <property type="entry name" value="PRK09440.1-4"/>
    <property type="match status" value="1"/>
</dbReference>
<evidence type="ECO:0000256" key="2">
    <source>
        <dbReference type="ARBA" id="ARBA00022576"/>
    </source>
</evidence>
<dbReference type="PATRIC" id="fig|1393736.3.peg.2767"/>
<dbReference type="SUPFAM" id="SSF53383">
    <property type="entry name" value="PLP-dependent transferases"/>
    <property type="match status" value="1"/>
</dbReference>
<evidence type="ECO:0000256" key="1">
    <source>
        <dbReference type="ARBA" id="ARBA00001933"/>
    </source>
</evidence>
<dbReference type="InterPro" id="IPR004839">
    <property type="entry name" value="Aminotransferase_I/II_large"/>
</dbReference>
<reference evidence="6 7" key="1">
    <citation type="submission" date="2014-03" db="EMBL/GenBank/DDBJ databases">
        <title>Draft Genome of Photorhabdus luminescens BA1, an Egyptian Isolate.</title>
        <authorList>
            <person name="Ghazal S."/>
            <person name="Hurst S.G.IV."/>
            <person name="Morris K."/>
            <person name="Thomas K."/>
            <person name="Tisa L.S."/>
        </authorList>
    </citation>
    <scope>NUCLEOTIDE SEQUENCE [LARGE SCALE GENOMIC DNA]</scope>
    <source>
        <strain evidence="6 7">BA1</strain>
    </source>
</reference>
<dbReference type="Proteomes" id="UP000023464">
    <property type="component" value="Unassembled WGS sequence"/>
</dbReference>
<gene>
    <name evidence="6" type="ORF">BA1DRAFT_02704</name>
</gene>
<dbReference type="GO" id="GO:0009042">
    <property type="term" value="F:valine-pyruvate transaminase activity"/>
    <property type="evidence" value="ECO:0007669"/>
    <property type="project" value="UniProtKB-EC"/>
</dbReference>
<dbReference type="FunFam" id="3.40.640.10:FF:000045">
    <property type="entry name" value="Valine--pyruvate aminotransferase"/>
    <property type="match status" value="1"/>
</dbReference>
<comment type="caution">
    <text evidence="6">The sequence shown here is derived from an EMBL/GenBank/DDBJ whole genome shotgun (WGS) entry which is preliminary data.</text>
</comment>
<evidence type="ECO:0000313" key="6">
    <source>
        <dbReference type="EMBL" id="EYU14772.1"/>
    </source>
</evidence>
<feature type="domain" description="Aminotransferase class I/classII large" evidence="5">
    <location>
        <begin position="80"/>
        <end position="409"/>
    </location>
</feature>
<dbReference type="InterPro" id="IPR015424">
    <property type="entry name" value="PyrdxlP-dep_Trfase"/>
</dbReference>
<dbReference type="EMBL" id="JFGV01000039">
    <property type="protein sequence ID" value="EYU14772.1"/>
    <property type="molecule type" value="Genomic_DNA"/>
</dbReference>
<sequence>MSLILIPNNTPTTNVAMIFSQFGNKFTQDAGITRLMNDLNQGLRTPGAIMLGGGNPAHIPEMDDYFQQLLTEMVANGQLTDTLCNYDGPQGKDTLIQALAEMLREKLGWEIGTQNIALTNGSQSAFFYLFNLLAGRGEDGSVRKVLFPLAPEYIGYSDSGLDEGLFIANKPNIELLPEGQFKYHVDFDHLNITEDIGLICVSRPTNPTGNVITDEELQRLDYLAQQHQIPLLIDNAYGVPFPGIIFSEATPLWNPNIILCMSLSKLGLPGSRCGIIIANDKIINAVSNMNGIISLAPGGVGPAMALEMIRRNDLLRLSQEVIRPFYQQRVQDVIQIIRRYLPAELCLIHKPEGAIFLWLWFKNLPITTEMLYHRLKKRGVLMVPGHYFFPGLEQDWPHTHECMRMNYVPDPESIAKGIAILAEEIKLAHQQAA</sequence>
<dbReference type="CDD" id="cd00609">
    <property type="entry name" value="AAT_like"/>
    <property type="match status" value="1"/>
</dbReference>
<proteinExistence type="predicted"/>
<keyword evidence="6" id="KW-0670">Pyruvate</keyword>
<keyword evidence="7" id="KW-1185">Reference proteome</keyword>
<dbReference type="InterPro" id="IPR050859">
    <property type="entry name" value="Class-I_PLP-dep_aminotransf"/>
</dbReference>
<dbReference type="AlphaFoldDB" id="A0A022PF33"/>
<dbReference type="EC" id="2.6.1.66" evidence="6"/>
<comment type="cofactor">
    <cofactor evidence="1">
        <name>pyridoxal 5'-phosphate</name>
        <dbReference type="ChEBI" id="CHEBI:597326"/>
    </cofactor>
</comment>
<dbReference type="GO" id="GO:0030170">
    <property type="term" value="F:pyridoxal phosphate binding"/>
    <property type="evidence" value="ECO:0007669"/>
    <property type="project" value="InterPro"/>
</dbReference>
<dbReference type="Pfam" id="PF00155">
    <property type="entry name" value="Aminotran_1_2"/>
    <property type="match status" value="1"/>
</dbReference>
<keyword evidence="3 6" id="KW-0808">Transferase</keyword>
<evidence type="ECO:0000256" key="3">
    <source>
        <dbReference type="ARBA" id="ARBA00022679"/>
    </source>
</evidence>
<protein>
    <submittedName>
        <fullName evidence="6">Valine-pyruvate aminotransferase apoenzyme</fullName>
        <ecNumber evidence="6">2.6.1.66</ecNumber>
    </submittedName>
</protein>
<keyword evidence="2 6" id="KW-0032">Aminotransferase</keyword>
<dbReference type="InterPro" id="IPR015421">
    <property type="entry name" value="PyrdxlP-dep_Trfase_major"/>
</dbReference>
<dbReference type="PANTHER" id="PTHR42790:SF4">
    <property type="entry name" value="VALINE--PYRUVATE AMINOTRANSFERASE"/>
    <property type="match status" value="1"/>
</dbReference>
<dbReference type="NCBIfam" id="NF006967">
    <property type="entry name" value="PRK09440.1-5"/>
    <property type="match status" value="1"/>
</dbReference>